<evidence type="ECO:0000259" key="1">
    <source>
        <dbReference type="Pfam" id="PF04085"/>
    </source>
</evidence>
<dbReference type="InterPro" id="IPR055342">
    <property type="entry name" value="MreC_beta-barrel_core"/>
</dbReference>
<dbReference type="PANTHER" id="PTHR34138:SF1">
    <property type="entry name" value="CELL SHAPE-DETERMINING PROTEIN MREC"/>
    <property type="match status" value="1"/>
</dbReference>
<dbReference type="AlphaFoldDB" id="A0A382ZUQ6"/>
<organism evidence="2">
    <name type="scientific">marine metagenome</name>
    <dbReference type="NCBI Taxonomy" id="408172"/>
    <lineage>
        <taxon>unclassified sequences</taxon>
        <taxon>metagenomes</taxon>
        <taxon>ecological metagenomes</taxon>
    </lineage>
</organism>
<dbReference type="Gene3D" id="2.40.10.340">
    <property type="entry name" value="Rod shape-determining protein MreC, domain 1"/>
    <property type="match status" value="1"/>
</dbReference>
<dbReference type="PANTHER" id="PTHR34138">
    <property type="entry name" value="CELL SHAPE-DETERMINING PROTEIN MREC"/>
    <property type="match status" value="1"/>
</dbReference>
<protein>
    <recommendedName>
        <fullName evidence="1">Rod shape-determining protein MreC beta-barrel core domain-containing protein</fullName>
    </recommendedName>
</protein>
<dbReference type="GO" id="GO:0005886">
    <property type="term" value="C:plasma membrane"/>
    <property type="evidence" value="ECO:0007669"/>
    <property type="project" value="TreeGrafter"/>
</dbReference>
<feature type="domain" description="Rod shape-determining protein MreC beta-barrel core" evidence="1">
    <location>
        <begin position="119"/>
        <end position="199"/>
    </location>
</feature>
<dbReference type="NCBIfam" id="TIGR00219">
    <property type="entry name" value="mreC"/>
    <property type="match status" value="1"/>
</dbReference>
<dbReference type="GO" id="GO:0008360">
    <property type="term" value="P:regulation of cell shape"/>
    <property type="evidence" value="ECO:0007669"/>
    <property type="project" value="InterPro"/>
</dbReference>
<accession>A0A382ZUQ6</accession>
<sequence length="201" mass="22644">MRLFKLLVPILISIILIVLDARFSYLDSFKRFTLTLLSPVYFVVDLPGHIVDWVNDQGTEKAQLVSENKYLEGKQIELKARLQTYNNLVLENQKLTHLLDATYTIPEYQIILAHVKSISQSRLKKQVIINKGSKDGVRNTQLVVGSDGVVGQVTQVTPLYSTVLLVTDPTQHMPVKNVRNGIRGITKGLATNERGMIVEFI</sequence>
<name>A0A382ZUQ6_9ZZZZ</name>
<dbReference type="Pfam" id="PF04085">
    <property type="entry name" value="MreC"/>
    <property type="match status" value="1"/>
</dbReference>
<dbReference type="EMBL" id="UINC01186905">
    <property type="protein sequence ID" value="SVD99356.1"/>
    <property type="molecule type" value="Genomic_DNA"/>
</dbReference>
<feature type="non-terminal residue" evidence="2">
    <location>
        <position position="201"/>
    </location>
</feature>
<dbReference type="InterPro" id="IPR007221">
    <property type="entry name" value="MreC"/>
</dbReference>
<gene>
    <name evidence="2" type="ORF">METZ01_LOCUS452210</name>
</gene>
<dbReference type="InterPro" id="IPR042177">
    <property type="entry name" value="Cell/Rod_1"/>
</dbReference>
<evidence type="ECO:0000313" key="2">
    <source>
        <dbReference type="EMBL" id="SVD99356.1"/>
    </source>
</evidence>
<reference evidence="2" key="1">
    <citation type="submission" date="2018-05" db="EMBL/GenBank/DDBJ databases">
        <authorList>
            <person name="Lanie J.A."/>
            <person name="Ng W.-L."/>
            <person name="Kazmierczak K.M."/>
            <person name="Andrzejewski T.M."/>
            <person name="Davidsen T.M."/>
            <person name="Wayne K.J."/>
            <person name="Tettelin H."/>
            <person name="Glass J.I."/>
            <person name="Rusch D."/>
            <person name="Podicherti R."/>
            <person name="Tsui H.-C.T."/>
            <person name="Winkler M.E."/>
        </authorList>
    </citation>
    <scope>NUCLEOTIDE SEQUENCE</scope>
</reference>
<proteinExistence type="predicted"/>